<keyword evidence="1" id="KW-0479">Metal-binding</keyword>
<dbReference type="InterPro" id="IPR013087">
    <property type="entry name" value="Znf_C2H2_type"/>
</dbReference>
<evidence type="ECO:0000256" key="1">
    <source>
        <dbReference type="PROSITE-ProRule" id="PRU00042"/>
    </source>
</evidence>
<evidence type="ECO:0000256" key="2">
    <source>
        <dbReference type="SAM" id="MobiDB-lite"/>
    </source>
</evidence>
<evidence type="ECO:0000313" key="5">
    <source>
        <dbReference type="Proteomes" id="UP000708208"/>
    </source>
</evidence>
<gene>
    <name evidence="4" type="ORF">AFUS01_LOCUS33167</name>
</gene>
<dbReference type="PROSITE" id="PS50157">
    <property type="entry name" value="ZINC_FINGER_C2H2_2"/>
    <property type="match status" value="1"/>
</dbReference>
<accession>A0A8J2PPV6</accession>
<dbReference type="GO" id="GO:0008270">
    <property type="term" value="F:zinc ion binding"/>
    <property type="evidence" value="ECO:0007669"/>
    <property type="project" value="UniProtKB-KW"/>
</dbReference>
<dbReference type="PROSITE" id="PS00028">
    <property type="entry name" value="ZINC_FINGER_C2H2_1"/>
    <property type="match status" value="1"/>
</dbReference>
<feature type="domain" description="C2H2-type" evidence="3">
    <location>
        <begin position="30"/>
        <end position="53"/>
    </location>
</feature>
<sequence length="127" mass="14305">MSVLTEVPQNKQSSEQCPAGLWNKIQDTWFLCNYCHRAFLNLNQLLTHKTVTHKKQFYSDKGIDTCERRKSTRHGRAASGEDARKADSEAGENDSTDPSSVRIEVGEVISSDDQTTLETDPEDDTLE</sequence>
<evidence type="ECO:0000313" key="4">
    <source>
        <dbReference type="EMBL" id="CAG7822926.1"/>
    </source>
</evidence>
<reference evidence="4" key="1">
    <citation type="submission" date="2021-06" db="EMBL/GenBank/DDBJ databases">
        <authorList>
            <person name="Hodson N. C."/>
            <person name="Mongue J. A."/>
            <person name="Jaron S. K."/>
        </authorList>
    </citation>
    <scope>NUCLEOTIDE SEQUENCE</scope>
</reference>
<keyword evidence="1" id="KW-0863">Zinc-finger</keyword>
<feature type="compositionally biased region" description="Basic and acidic residues" evidence="2">
    <location>
        <begin position="79"/>
        <end position="88"/>
    </location>
</feature>
<dbReference type="AlphaFoldDB" id="A0A8J2PPV6"/>
<dbReference type="EMBL" id="CAJVCH010527842">
    <property type="protein sequence ID" value="CAG7822926.1"/>
    <property type="molecule type" value="Genomic_DNA"/>
</dbReference>
<protein>
    <recommendedName>
        <fullName evidence="3">C2H2-type domain-containing protein</fullName>
    </recommendedName>
</protein>
<keyword evidence="5" id="KW-1185">Reference proteome</keyword>
<proteinExistence type="predicted"/>
<organism evidence="4 5">
    <name type="scientific">Allacma fusca</name>
    <dbReference type="NCBI Taxonomy" id="39272"/>
    <lineage>
        <taxon>Eukaryota</taxon>
        <taxon>Metazoa</taxon>
        <taxon>Ecdysozoa</taxon>
        <taxon>Arthropoda</taxon>
        <taxon>Hexapoda</taxon>
        <taxon>Collembola</taxon>
        <taxon>Symphypleona</taxon>
        <taxon>Sminthuridae</taxon>
        <taxon>Allacma</taxon>
    </lineage>
</organism>
<keyword evidence="1" id="KW-0862">Zinc</keyword>
<comment type="caution">
    <text evidence="4">The sequence shown here is derived from an EMBL/GenBank/DDBJ whole genome shotgun (WGS) entry which is preliminary data.</text>
</comment>
<dbReference type="Proteomes" id="UP000708208">
    <property type="component" value="Unassembled WGS sequence"/>
</dbReference>
<evidence type="ECO:0000259" key="3">
    <source>
        <dbReference type="PROSITE" id="PS50157"/>
    </source>
</evidence>
<name>A0A8J2PPV6_9HEXA</name>
<feature type="region of interest" description="Disordered" evidence="2">
    <location>
        <begin position="67"/>
        <end position="127"/>
    </location>
</feature>